<dbReference type="Pfam" id="PF21722">
    <property type="entry name" value="Gly_rich_2"/>
    <property type="match status" value="1"/>
</dbReference>
<feature type="domain" description="Glycine-rich" evidence="1">
    <location>
        <begin position="159"/>
        <end position="318"/>
    </location>
</feature>
<dbReference type="InterPro" id="IPR049304">
    <property type="entry name" value="Gly_rich_dom"/>
</dbReference>
<dbReference type="EMBL" id="LR796142">
    <property type="protein sequence ID" value="CAB4121233.1"/>
    <property type="molecule type" value="Genomic_DNA"/>
</dbReference>
<proteinExistence type="predicted"/>
<reference evidence="2" key="1">
    <citation type="submission" date="2020-04" db="EMBL/GenBank/DDBJ databases">
        <authorList>
            <person name="Chiriac C."/>
            <person name="Salcher M."/>
            <person name="Ghai R."/>
            <person name="Kavagutti S V."/>
        </authorList>
    </citation>
    <scope>NUCLEOTIDE SEQUENCE</scope>
</reference>
<organism evidence="2">
    <name type="scientific">uncultured Caudovirales phage</name>
    <dbReference type="NCBI Taxonomy" id="2100421"/>
    <lineage>
        <taxon>Viruses</taxon>
        <taxon>Duplodnaviria</taxon>
        <taxon>Heunggongvirae</taxon>
        <taxon>Uroviricota</taxon>
        <taxon>Caudoviricetes</taxon>
        <taxon>Peduoviridae</taxon>
        <taxon>Maltschvirus</taxon>
        <taxon>Maltschvirus maltsch</taxon>
    </lineage>
</organism>
<evidence type="ECO:0000313" key="2">
    <source>
        <dbReference type="EMBL" id="CAB4121233.1"/>
    </source>
</evidence>
<evidence type="ECO:0000259" key="1">
    <source>
        <dbReference type="Pfam" id="PF21722"/>
    </source>
</evidence>
<accession>A0A6J5KIP2</accession>
<protein>
    <recommendedName>
        <fullName evidence="1">Glycine-rich domain-containing protein</fullName>
    </recommendedName>
</protein>
<sequence>MTQSYNLSQLANNLNSAGQLDATDGLSGAVPAANGGTGQSGYTVGDILYASGATALAKLSDVATGNALLSGGVAASPSWGKIGLTTHISGTLGAANGGTGLSTIPLNNVVLGNGTSAVQTVAPGTAGNVLTSNGTTWSSSAATGTTGPRAQLFTTVATGQTFTIPAGITNLKVTVVGGGGASGSSGSFNCGPQQSGGSGGSGASAVQWLIGLTPGNTLTVAVGAAGSAGGIGAGGGSGGTSSVASGTQSITTIQCTGGGGGGVGGATGNNPGTNGSNGTATGVTNGGSGAAGYSFAGYGANVLNYGMGRAGTLTGGSVVGTQGGVLIEY</sequence>
<gene>
    <name evidence="2" type="ORF">UFOVP10_59</name>
</gene>
<name>A0A6J5KIP2_9CAUD</name>